<dbReference type="GO" id="GO:0003677">
    <property type="term" value="F:DNA binding"/>
    <property type="evidence" value="ECO:0007669"/>
    <property type="project" value="InterPro"/>
</dbReference>
<sequence length="119" mass="13859">MPYREKSIEKLYYTIGEISEILGESTSLVRFWAQKFPDFIKPARNKKGNRLFTAQDLANFKIIYHLVKECGMTLDGADRRMHDNIGGEDRRVEVISKLQNIRAKLLQISQELSQKQQTI</sequence>
<dbReference type="InterPro" id="IPR009061">
    <property type="entry name" value="DNA-bd_dom_put_sf"/>
</dbReference>
<dbReference type="PROSITE" id="PS50937">
    <property type="entry name" value="HTH_MERR_2"/>
    <property type="match status" value="1"/>
</dbReference>
<dbReference type="InterPro" id="IPR000551">
    <property type="entry name" value="MerR-type_HTH_dom"/>
</dbReference>
<evidence type="ECO:0000313" key="3">
    <source>
        <dbReference type="Proteomes" id="UP000823635"/>
    </source>
</evidence>
<gene>
    <name evidence="2" type="ORF">IAC68_03435</name>
</gene>
<dbReference type="EMBL" id="JADINB010000077">
    <property type="protein sequence ID" value="MBO8428970.1"/>
    <property type="molecule type" value="Genomic_DNA"/>
</dbReference>
<feature type="domain" description="HTH merR-type" evidence="1">
    <location>
        <begin position="12"/>
        <end position="83"/>
    </location>
</feature>
<dbReference type="Proteomes" id="UP000823635">
    <property type="component" value="Unassembled WGS sequence"/>
</dbReference>
<accession>A0A9D9DLU2</accession>
<dbReference type="SUPFAM" id="SSF46955">
    <property type="entry name" value="Putative DNA-binding domain"/>
    <property type="match status" value="1"/>
</dbReference>
<comment type="caution">
    <text evidence="2">The sequence shown here is derived from an EMBL/GenBank/DDBJ whole genome shotgun (WGS) entry which is preliminary data.</text>
</comment>
<organism evidence="2 3">
    <name type="scientific">Candidatus Egerieousia excrementavium</name>
    <dbReference type="NCBI Taxonomy" id="2840778"/>
    <lineage>
        <taxon>Bacteria</taxon>
        <taxon>Pseudomonadati</taxon>
        <taxon>Bacteroidota</taxon>
        <taxon>Bacteroidia</taxon>
        <taxon>Bacteroidales</taxon>
        <taxon>Candidatus Egerieousia</taxon>
    </lineage>
</organism>
<evidence type="ECO:0000313" key="2">
    <source>
        <dbReference type="EMBL" id="MBO8428970.1"/>
    </source>
</evidence>
<protein>
    <submittedName>
        <fullName evidence="2">MerR family transcriptional regulator</fullName>
    </submittedName>
</protein>
<dbReference type="SMART" id="SM00422">
    <property type="entry name" value="HTH_MERR"/>
    <property type="match status" value="1"/>
</dbReference>
<dbReference type="Gene3D" id="1.10.1660.10">
    <property type="match status" value="1"/>
</dbReference>
<dbReference type="Pfam" id="PF13411">
    <property type="entry name" value="MerR_1"/>
    <property type="match status" value="1"/>
</dbReference>
<evidence type="ECO:0000259" key="1">
    <source>
        <dbReference type="PROSITE" id="PS50937"/>
    </source>
</evidence>
<name>A0A9D9DLU2_9BACT</name>
<reference evidence="2" key="2">
    <citation type="journal article" date="2021" name="PeerJ">
        <title>Extensive microbial diversity within the chicken gut microbiome revealed by metagenomics and culture.</title>
        <authorList>
            <person name="Gilroy R."/>
            <person name="Ravi A."/>
            <person name="Getino M."/>
            <person name="Pursley I."/>
            <person name="Horton D.L."/>
            <person name="Alikhan N.F."/>
            <person name="Baker D."/>
            <person name="Gharbi K."/>
            <person name="Hall N."/>
            <person name="Watson M."/>
            <person name="Adriaenssens E.M."/>
            <person name="Foster-Nyarko E."/>
            <person name="Jarju S."/>
            <person name="Secka A."/>
            <person name="Antonio M."/>
            <person name="Oren A."/>
            <person name="Chaudhuri R.R."/>
            <person name="La Ragione R."/>
            <person name="Hildebrand F."/>
            <person name="Pallen M.J."/>
        </authorList>
    </citation>
    <scope>NUCLEOTIDE SEQUENCE</scope>
    <source>
        <strain evidence="2">15467</strain>
    </source>
</reference>
<dbReference type="GO" id="GO:0006355">
    <property type="term" value="P:regulation of DNA-templated transcription"/>
    <property type="evidence" value="ECO:0007669"/>
    <property type="project" value="InterPro"/>
</dbReference>
<dbReference type="AlphaFoldDB" id="A0A9D9DLU2"/>
<proteinExistence type="predicted"/>
<reference evidence="2" key="1">
    <citation type="submission" date="2020-10" db="EMBL/GenBank/DDBJ databases">
        <authorList>
            <person name="Gilroy R."/>
        </authorList>
    </citation>
    <scope>NUCLEOTIDE SEQUENCE</scope>
    <source>
        <strain evidence="2">15467</strain>
    </source>
</reference>